<dbReference type="EMBL" id="JAPWTK010000002">
    <property type="protein sequence ID" value="KAJ8962868.1"/>
    <property type="molecule type" value="Genomic_DNA"/>
</dbReference>
<gene>
    <name evidence="1" type="ORF">NQ318_001276</name>
</gene>
<feature type="non-terminal residue" evidence="1">
    <location>
        <position position="103"/>
    </location>
</feature>
<dbReference type="AlphaFoldDB" id="A0AAV8ZEW8"/>
<evidence type="ECO:0000313" key="2">
    <source>
        <dbReference type="Proteomes" id="UP001162162"/>
    </source>
</evidence>
<organism evidence="1 2">
    <name type="scientific">Aromia moschata</name>
    <dbReference type="NCBI Taxonomy" id="1265417"/>
    <lineage>
        <taxon>Eukaryota</taxon>
        <taxon>Metazoa</taxon>
        <taxon>Ecdysozoa</taxon>
        <taxon>Arthropoda</taxon>
        <taxon>Hexapoda</taxon>
        <taxon>Insecta</taxon>
        <taxon>Pterygota</taxon>
        <taxon>Neoptera</taxon>
        <taxon>Endopterygota</taxon>
        <taxon>Coleoptera</taxon>
        <taxon>Polyphaga</taxon>
        <taxon>Cucujiformia</taxon>
        <taxon>Chrysomeloidea</taxon>
        <taxon>Cerambycidae</taxon>
        <taxon>Cerambycinae</taxon>
        <taxon>Callichromatini</taxon>
        <taxon>Aromia</taxon>
    </lineage>
</organism>
<name>A0AAV8ZEW8_9CUCU</name>
<evidence type="ECO:0000313" key="1">
    <source>
        <dbReference type="EMBL" id="KAJ8962868.1"/>
    </source>
</evidence>
<reference evidence="1" key="1">
    <citation type="journal article" date="2023" name="Insect Mol. Biol.">
        <title>Genome sequencing provides insights into the evolution of gene families encoding plant cell wall-degrading enzymes in longhorned beetles.</title>
        <authorList>
            <person name="Shin N.R."/>
            <person name="Okamura Y."/>
            <person name="Kirsch R."/>
            <person name="Pauchet Y."/>
        </authorList>
    </citation>
    <scope>NUCLEOTIDE SEQUENCE</scope>
    <source>
        <strain evidence="1">AMC_N1</strain>
    </source>
</reference>
<sequence length="103" mass="11914">MIQLHEKKSTLQRLVAKFETTSSVNNLPTPVRQRNARSAENIAAVRVNFNLANFASRPGPATYKIQLTQELKVNDHRQRRLFADWASQRLEEVPNRVTNLRVF</sequence>
<proteinExistence type="predicted"/>
<accession>A0AAV8ZEW8</accession>
<comment type="caution">
    <text evidence="1">The sequence shown here is derived from an EMBL/GenBank/DDBJ whole genome shotgun (WGS) entry which is preliminary data.</text>
</comment>
<keyword evidence="2" id="KW-1185">Reference proteome</keyword>
<dbReference type="Proteomes" id="UP001162162">
    <property type="component" value="Unassembled WGS sequence"/>
</dbReference>
<protein>
    <submittedName>
        <fullName evidence="1">Uncharacterized protein</fullName>
    </submittedName>
</protein>